<evidence type="ECO:0000256" key="1">
    <source>
        <dbReference type="ARBA" id="ARBA00004651"/>
    </source>
</evidence>
<dbReference type="PANTHER" id="PTHR30509:SF9">
    <property type="entry name" value="MULTIDRUG RESISTANCE PROTEIN MDTO"/>
    <property type="match status" value="1"/>
</dbReference>
<dbReference type="PANTHER" id="PTHR30509">
    <property type="entry name" value="P-HYDROXYBENZOIC ACID EFFLUX PUMP SUBUNIT-RELATED"/>
    <property type="match status" value="1"/>
</dbReference>
<feature type="transmembrane region" description="Helical" evidence="6">
    <location>
        <begin position="97"/>
        <end position="115"/>
    </location>
</feature>
<proteinExistence type="predicted"/>
<reference evidence="7 8" key="1">
    <citation type="submission" date="2016-01" db="EMBL/GenBank/DDBJ databases">
        <title>Complete Genome Sequence of Paenibacillus yonginensis DCY84, a novel Plant Growth-Promoting Bacteria with Elicitation of Induced Systemic Resistance.</title>
        <authorList>
            <person name="Kim Y.J."/>
            <person name="Yang D.C."/>
            <person name="Sukweenadhi J."/>
        </authorList>
    </citation>
    <scope>NUCLEOTIDE SEQUENCE [LARGE SCALE GENOMIC DNA]</scope>
    <source>
        <strain evidence="7 8">DCY84</strain>
    </source>
</reference>
<keyword evidence="8" id="KW-1185">Reference proteome</keyword>
<dbReference type="EMBL" id="CP014167">
    <property type="protein sequence ID" value="ANS74194.1"/>
    <property type="molecule type" value="Genomic_DNA"/>
</dbReference>
<organism evidence="7 8">
    <name type="scientific">Paenibacillus yonginensis</name>
    <dbReference type="NCBI Taxonomy" id="1462996"/>
    <lineage>
        <taxon>Bacteria</taxon>
        <taxon>Bacillati</taxon>
        <taxon>Bacillota</taxon>
        <taxon>Bacilli</taxon>
        <taxon>Bacillales</taxon>
        <taxon>Paenibacillaceae</taxon>
        <taxon>Paenibacillus</taxon>
    </lineage>
</organism>
<dbReference type="OrthoDB" id="1653617at2"/>
<dbReference type="AlphaFoldDB" id="A0A1B1MYD3"/>
<name>A0A1B1MYD3_9BACL</name>
<feature type="transmembrane region" description="Helical" evidence="6">
    <location>
        <begin position="12"/>
        <end position="40"/>
    </location>
</feature>
<evidence type="ECO:0000256" key="5">
    <source>
        <dbReference type="ARBA" id="ARBA00023136"/>
    </source>
</evidence>
<dbReference type="InterPro" id="IPR010343">
    <property type="entry name" value="ArAE_1"/>
</dbReference>
<keyword evidence="3 6" id="KW-0812">Transmembrane</keyword>
<protein>
    <submittedName>
        <fullName evidence="7">Uncharacterized protein</fullName>
    </submittedName>
</protein>
<evidence type="ECO:0000313" key="7">
    <source>
        <dbReference type="EMBL" id="ANS74194.1"/>
    </source>
</evidence>
<keyword evidence="4 6" id="KW-1133">Transmembrane helix</keyword>
<dbReference type="RefSeq" id="WP_068694790.1">
    <property type="nucleotide sequence ID" value="NZ_CP014167.1"/>
</dbReference>
<dbReference type="Pfam" id="PF06081">
    <property type="entry name" value="ArAE_1"/>
    <property type="match status" value="1"/>
</dbReference>
<dbReference type="KEGG" id="pyg:AWM70_06030"/>
<accession>A0A1B1MYD3</accession>
<keyword evidence="2" id="KW-1003">Cell membrane</keyword>
<comment type="subcellular location">
    <subcellularLocation>
        <location evidence="1">Cell membrane</location>
        <topology evidence="1">Multi-pass membrane protein</topology>
    </subcellularLocation>
</comment>
<evidence type="ECO:0000256" key="4">
    <source>
        <dbReference type="ARBA" id="ARBA00022989"/>
    </source>
</evidence>
<evidence type="ECO:0000256" key="6">
    <source>
        <dbReference type="SAM" id="Phobius"/>
    </source>
</evidence>
<evidence type="ECO:0000256" key="3">
    <source>
        <dbReference type="ARBA" id="ARBA00022692"/>
    </source>
</evidence>
<feature type="transmembrane region" description="Helical" evidence="6">
    <location>
        <begin position="127"/>
        <end position="148"/>
    </location>
</feature>
<sequence>MSWGIGLRNIKTGIAICICLLIAVIFKLNSPFYAAIATIISMENTITNSFAAGRHRTMGTLVGALIGACFAFVDPGNVLLCAIGVVIVIYVCNLLHWNKSVSIGCIVFLAVMLNLGSNGANPWAYGLHRIIDTLIGISVAVAVNYLIFPPRLEERLEQKRVAFAERLSTEFKKITERGETADLPGLRAELISLEQAFEQWKNEIHPRKVTSQATNQTAEVLASYRHIYEHLVIMQRLREELGISAGKADLVTGAEQAESSESSLPTVGPFPMEDSQLERQRLNEQSEIVYSYHRTWIYQELRRQGLPVPDLQTLQSARSKPGRI</sequence>
<evidence type="ECO:0000313" key="8">
    <source>
        <dbReference type="Proteomes" id="UP000092573"/>
    </source>
</evidence>
<dbReference type="GO" id="GO:0005886">
    <property type="term" value="C:plasma membrane"/>
    <property type="evidence" value="ECO:0007669"/>
    <property type="project" value="UniProtKB-SubCell"/>
</dbReference>
<keyword evidence="5 6" id="KW-0472">Membrane</keyword>
<evidence type="ECO:0000256" key="2">
    <source>
        <dbReference type="ARBA" id="ARBA00022475"/>
    </source>
</evidence>
<dbReference type="STRING" id="1462996.AWM70_06030"/>
<gene>
    <name evidence="7" type="ORF">AWM70_06030</name>
</gene>
<dbReference type="Proteomes" id="UP000092573">
    <property type="component" value="Chromosome"/>
</dbReference>
<feature type="transmembrane region" description="Helical" evidence="6">
    <location>
        <begin position="61"/>
        <end position="91"/>
    </location>
</feature>